<dbReference type="GO" id="GO:0071973">
    <property type="term" value="P:bacterial-type flagellum-dependent cell motility"/>
    <property type="evidence" value="ECO:0007669"/>
    <property type="project" value="TreeGrafter"/>
</dbReference>
<dbReference type="InterPro" id="IPR040026">
    <property type="entry name" value="FliD"/>
</dbReference>
<dbReference type="RefSeq" id="WP_010965503.1">
    <property type="nucleotide sequence ID" value="NC_003030.1"/>
</dbReference>
<dbReference type="GO" id="GO:0009424">
    <property type="term" value="C:bacterial-type flagellum hook"/>
    <property type="evidence" value="ECO:0007669"/>
    <property type="project" value="UniProtKB-UniRule"/>
</dbReference>
<evidence type="ECO:0000259" key="7">
    <source>
        <dbReference type="Pfam" id="PF07195"/>
    </source>
</evidence>
<dbReference type="OrthoDB" id="9776025at2"/>
<comment type="function">
    <text evidence="5">Required for morphogenesis and for the elongation of the flagellar filament by facilitating polymerization of the flagellin monomers at the tip of growing filament. Forms a capping structure, which prevents flagellin subunits (transported through the central channel of the flagellum) from leaking out without polymerization at the distal end.</text>
</comment>
<evidence type="ECO:0000313" key="9">
    <source>
        <dbReference type="Proteomes" id="UP000000814"/>
    </source>
</evidence>
<keyword evidence="5" id="KW-0964">Secreted</keyword>
<evidence type="ECO:0000256" key="3">
    <source>
        <dbReference type="ARBA" id="ARBA00023054"/>
    </source>
</evidence>
<dbReference type="Proteomes" id="UP000000814">
    <property type="component" value="Chromosome"/>
</dbReference>
<dbReference type="PATRIC" id="fig|272562.8.peg.2406"/>
<dbReference type="GO" id="GO:0007155">
    <property type="term" value="P:cell adhesion"/>
    <property type="evidence" value="ECO:0007669"/>
    <property type="project" value="InterPro"/>
</dbReference>
<dbReference type="Pfam" id="PF02465">
    <property type="entry name" value="FliD_N"/>
    <property type="match status" value="1"/>
</dbReference>
<dbReference type="STRING" id="272562.CA_C2205"/>
<sequence length="638" mass="68556">MSSTSGTGSTSAYNSPMRMTGLASGLDVDSIVSKLMQPYEMKRDTMKQDETYLEWKRDAYRAVTTSSATLSSTYFDQLNQDNYMLTPNAYADYTGISDDNTNTTSDASKDTGVIAKGHEGTAEGNYSVTVNRVGTTARNANTLTGQTVTDAGGKTYTLSDSGSAVAANGGNDTLTVVFNGKTQDFKLGNMSVDDTLKSVASYFNLTVTSSTLDGQYHISANSSIGGNIFQSGTTGKVTSGATVDSSAPADTVVGVGGISGGKGALGAVDYNASGNNFFKNIFGLSGTNTSTAASVTAIDGNSKTKTLSNVTGINMIDGVNANVTITEPNGSKGTVESMNNDFSVDGVEYDISKINLAESGSVYTPHKANIQMTLNVDKIYNKITGFIDKYNAYVQQINDKINETKTYSYKPLTDAQKKAMTDDEVTKWETQAKQGILANDSYLQSMVTEFRKAFYTGVDGAGFTLTDLGISSYSGVGDAVNKAGQMKYDPATLKTAIKKYGSSIYNIFAKQSKDESLYIKNNDINQSSADIAKTMARRQTRYSQEGIFQRINDIMQDYTRVNTFPPGTLVQLAGSSTSTDTTSTLTKQIKDKLQAINDYDSTLSDKQEQFYLQYSKLESYLAQAQSQQQSLQSQLSKL</sequence>
<dbReference type="InterPro" id="IPR010809">
    <property type="entry name" value="FliD_C"/>
</dbReference>
<comment type="subcellular location">
    <subcellularLocation>
        <location evidence="5">Secreted</location>
    </subcellularLocation>
    <subcellularLocation>
        <location evidence="5">Bacterial flagellum</location>
    </subcellularLocation>
</comment>
<accession>Q97H10</accession>
<keyword evidence="4 5" id="KW-0975">Bacterial flagellum</keyword>
<dbReference type="KEGG" id="cac:CA_C2205"/>
<evidence type="ECO:0000256" key="5">
    <source>
        <dbReference type="RuleBase" id="RU362066"/>
    </source>
</evidence>
<dbReference type="PIR" id="G97171">
    <property type="entry name" value="G97171"/>
</dbReference>
<feature type="domain" description="Flagellar hook-associated protein 2 N-terminal" evidence="6">
    <location>
        <begin position="24"/>
        <end position="135"/>
    </location>
</feature>
<keyword evidence="8" id="KW-0282">Flagellum</keyword>
<evidence type="ECO:0000256" key="4">
    <source>
        <dbReference type="ARBA" id="ARBA00023143"/>
    </source>
</evidence>
<name>Q97H10_CLOAB</name>
<organism evidence="8 9">
    <name type="scientific">Clostridium acetobutylicum (strain ATCC 824 / DSM 792 / JCM 1419 / IAM 19013 / LMG 5710 / NBRC 13948 / NRRL B-527 / VKM B-1787 / 2291 / W)</name>
    <dbReference type="NCBI Taxonomy" id="272562"/>
    <lineage>
        <taxon>Bacteria</taxon>
        <taxon>Bacillati</taxon>
        <taxon>Bacillota</taxon>
        <taxon>Clostridia</taxon>
        <taxon>Eubacteriales</taxon>
        <taxon>Clostridiaceae</taxon>
        <taxon>Clostridium</taxon>
    </lineage>
</organism>
<dbReference type="AlphaFoldDB" id="Q97H10"/>
<comment type="subunit">
    <text evidence="2 5">Homopentamer.</text>
</comment>
<dbReference type="eggNOG" id="COG1345">
    <property type="taxonomic scope" value="Bacteria"/>
</dbReference>
<gene>
    <name evidence="8" type="primary">fliD</name>
    <name evidence="8" type="ordered locus">CA_C2205</name>
</gene>
<keyword evidence="8" id="KW-0969">Cilium</keyword>
<feature type="domain" description="Flagellar hook-associated protein 2 C-terminal" evidence="7">
    <location>
        <begin position="320"/>
        <end position="625"/>
    </location>
</feature>
<dbReference type="Pfam" id="PF07195">
    <property type="entry name" value="FliD_C"/>
    <property type="match status" value="1"/>
</dbReference>
<keyword evidence="8" id="KW-0966">Cell projection</keyword>
<dbReference type="GO" id="GO:0009421">
    <property type="term" value="C:bacterial-type flagellum filament cap"/>
    <property type="evidence" value="ECO:0007669"/>
    <property type="project" value="InterPro"/>
</dbReference>
<dbReference type="HOGENOM" id="CLU_015182_0_1_9"/>
<evidence type="ECO:0000256" key="2">
    <source>
        <dbReference type="ARBA" id="ARBA00011255"/>
    </source>
</evidence>
<keyword evidence="9" id="KW-1185">Reference proteome</keyword>
<dbReference type="GeneID" id="44998684"/>
<evidence type="ECO:0000256" key="1">
    <source>
        <dbReference type="ARBA" id="ARBA00009764"/>
    </source>
</evidence>
<dbReference type="PANTHER" id="PTHR30288">
    <property type="entry name" value="FLAGELLAR CAP/ASSEMBLY PROTEIN FLID"/>
    <property type="match status" value="1"/>
</dbReference>
<dbReference type="EMBL" id="AE001437">
    <property type="protein sequence ID" value="AAK80162.1"/>
    <property type="molecule type" value="Genomic_DNA"/>
</dbReference>
<dbReference type="GO" id="GO:0005576">
    <property type="term" value="C:extracellular region"/>
    <property type="evidence" value="ECO:0007669"/>
    <property type="project" value="UniProtKB-SubCell"/>
</dbReference>
<evidence type="ECO:0000259" key="6">
    <source>
        <dbReference type="Pfam" id="PF02465"/>
    </source>
</evidence>
<dbReference type="PANTHER" id="PTHR30288:SF0">
    <property type="entry name" value="FLAGELLAR HOOK-ASSOCIATED PROTEIN 2"/>
    <property type="match status" value="1"/>
</dbReference>
<proteinExistence type="inferred from homology"/>
<keyword evidence="3" id="KW-0175">Coiled coil</keyword>
<evidence type="ECO:0000313" key="8">
    <source>
        <dbReference type="EMBL" id="AAK80162.1"/>
    </source>
</evidence>
<protein>
    <recommendedName>
        <fullName evidence="5">Flagellar hook-associated protein 2</fullName>
        <shortName evidence="5">HAP2</shortName>
    </recommendedName>
    <alternativeName>
        <fullName evidence="5">Flagellar cap protein</fullName>
    </alternativeName>
</protein>
<dbReference type="InterPro" id="IPR003481">
    <property type="entry name" value="FliD_N"/>
</dbReference>
<comment type="similarity">
    <text evidence="1 5">Belongs to the FliD family.</text>
</comment>
<reference evidence="8 9" key="1">
    <citation type="journal article" date="2001" name="J. Bacteriol.">
        <title>Genome sequence and comparative analysis of the solvent-producing bacterium Clostridium acetobutylicum.</title>
        <authorList>
            <person name="Nolling J."/>
            <person name="Breton G."/>
            <person name="Omelchenko M.V."/>
            <person name="Makarova K.S."/>
            <person name="Zeng Q."/>
            <person name="Gibson R."/>
            <person name="Lee H.M."/>
            <person name="Dubois J."/>
            <person name="Qiu D."/>
            <person name="Hitti J."/>
            <person name="Wolf Y.I."/>
            <person name="Tatusov R.L."/>
            <person name="Sabathe F."/>
            <person name="Doucette-Stamm L."/>
            <person name="Soucaille P."/>
            <person name="Daly M.J."/>
            <person name="Bennett G.N."/>
            <person name="Koonin E.V."/>
            <person name="Smith D.R."/>
        </authorList>
    </citation>
    <scope>NUCLEOTIDE SEQUENCE [LARGE SCALE GENOMIC DNA]</scope>
    <source>
        <strain evidence="9">ATCC 824 / DSM 792 / JCM 1419 / LMG 5710 / VKM B-1787</strain>
    </source>
</reference>